<feature type="region of interest" description="Disordered" evidence="1">
    <location>
        <begin position="1"/>
        <end position="32"/>
    </location>
</feature>
<sequence>MATQEYPTSGIGTGVCGTGASGTGSVDMEPHRGHPTLHMVALVGFDHMPDFQLDFSKIFEEWPNSPQLAGGTSSPWSTLFSYKIAGLSASYTGSLGGQGGAAPPAKRYLG</sequence>
<dbReference type="Proteomes" id="UP000324222">
    <property type="component" value="Unassembled WGS sequence"/>
</dbReference>
<organism evidence="2 3">
    <name type="scientific">Portunus trituberculatus</name>
    <name type="common">Swimming crab</name>
    <name type="synonym">Neptunus trituberculatus</name>
    <dbReference type="NCBI Taxonomy" id="210409"/>
    <lineage>
        <taxon>Eukaryota</taxon>
        <taxon>Metazoa</taxon>
        <taxon>Ecdysozoa</taxon>
        <taxon>Arthropoda</taxon>
        <taxon>Crustacea</taxon>
        <taxon>Multicrustacea</taxon>
        <taxon>Malacostraca</taxon>
        <taxon>Eumalacostraca</taxon>
        <taxon>Eucarida</taxon>
        <taxon>Decapoda</taxon>
        <taxon>Pleocyemata</taxon>
        <taxon>Brachyura</taxon>
        <taxon>Eubrachyura</taxon>
        <taxon>Portunoidea</taxon>
        <taxon>Portunidae</taxon>
        <taxon>Portuninae</taxon>
        <taxon>Portunus</taxon>
    </lineage>
</organism>
<dbReference type="AlphaFoldDB" id="A0A5B7EPY3"/>
<proteinExistence type="predicted"/>
<evidence type="ECO:0000256" key="1">
    <source>
        <dbReference type="SAM" id="MobiDB-lite"/>
    </source>
</evidence>
<feature type="compositionally biased region" description="Gly residues" evidence="1">
    <location>
        <begin position="11"/>
        <end position="22"/>
    </location>
</feature>
<comment type="caution">
    <text evidence="2">The sequence shown here is derived from an EMBL/GenBank/DDBJ whole genome shotgun (WGS) entry which is preliminary data.</text>
</comment>
<dbReference type="EMBL" id="VSRR010003177">
    <property type="protein sequence ID" value="MPC35003.1"/>
    <property type="molecule type" value="Genomic_DNA"/>
</dbReference>
<protein>
    <submittedName>
        <fullName evidence="2">Uncharacterized protein</fullName>
    </submittedName>
</protein>
<keyword evidence="3" id="KW-1185">Reference proteome</keyword>
<evidence type="ECO:0000313" key="2">
    <source>
        <dbReference type="EMBL" id="MPC35003.1"/>
    </source>
</evidence>
<evidence type="ECO:0000313" key="3">
    <source>
        <dbReference type="Proteomes" id="UP000324222"/>
    </source>
</evidence>
<accession>A0A5B7EPY3</accession>
<gene>
    <name evidence="2" type="ORF">E2C01_028410</name>
</gene>
<reference evidence="2 3" key="1">
    <citation type="submission" date="2019-05" db="EMBL/GenBank/DDBJ databases">
        <title>Another draft genome of Portunus trituberculatus and its Hox gene families provides insights of decapod evolution.</title>
        <authorList>
            <person name="Jeong J.-H."/>
            <person name="Song I."/>
            <person name="Kim S."/>
            <person name="Choi T."/>
            <person name="Kim D."/>
            <person name="Ryu S."/>
            <person name="Kim W."/>
        </authorList>
    </citation>
    <scope>NUCLEOTIDE SEQUENCE [LARGE SCALE GENOMIC DNA]</scope>
    <source>
        <tissue evidence="2">Muscle</tissue>
    </source>
</reference>
<name>A0A5B7EPY3_PORTR</name>